<dbReference type="InterPro" id="IPR004564">
    <property type="entry name" value="OM_lipoprot_carrier_LolA-like"/>
</dbReference>
<dbReference type="SUPFAM" id="SSF89392">
    <property type="entry name" value="Prokaryotic lipoproteins and lipoprotein localization factors"/>
    <property type="match status" value="1"/>
</dbReference>
<dbReference type="InterPro" id="IPR029046">
    <property type="entry name" value="LolA/LolB/LppX"/>
</dbReference>
<keyword evidence="1" id="KW-0449">Lipoprotein</keyword>
<organism evidence="1">
    <name type="scientific">hydrothermal vent metagenome</name>
    <dbReference type="NCBI Taxonomy" id="652676"/>
    <lineage>
        <taxon>unclassified sequences</taxon>
        <taxon>metagenomes</taxon>
        <taxon>ecological metagenomes</taxon>
    </lineage>
</organism>
<evidence type="ECO:0000313" key="1">
    <source>
        <dbReference type="EMBL" id="VAY88044.1"/>
    </source>
</evidence>
<protein>
    <submittedName>
        <fullName evidence="1">Outer membrane lipoprotein carrier protein LolA</fullName>
    </submittedName>
</protein>
<dbReference type="PANTHER" id="PTHR35869:SF1">
    <property type="entry name" value="OUTER-MEMBRANE LIPOPROTEIN CARRIER PROTEIN"/>
    <property type="match status" value="1"/>
</dbReference>
<reference evidence="1" key="1">
    <citation type="submission" date="2018-10" db="EMBL/GenBank/DDBJ databases">
        <authorList>
            <person name="Aoki K."/>
        </authorList>
    </citation>
    <scope>NUCLEOTIDE SEQUENCE</scope>
</reference>
<dbReference type="Pfam" id="PF03548">
    <property type="entry name" value="LolA"/>
    <property type="match status" value="1"/>
</dbReference>
<sequence length="158" mass="18662">MKALTIILLTFCELFSEITTYQAKFIQKIKNPSGTTILYDGTVYIKQPNKMLWRYKTPIKKDVYMDDLNITINEPELEQVIYTTLTSEINLITFLNNPDLIDDKYSLKFENNRLLSIIYNDDMENNITILFEDIELNKKIPDQLFQFIAPLDYDIIEQ</sequence>
<dbReference type="PANTHER" id="PTHR35869">
    <property type="entry name" value="OUTER-MEMBRANE LIPOPROTEIN CARRIER PROTEIN"/>
    <property type="match status" value="1"/>
</dbReference>
<dbReference type="CDD" id="cd16325">
    <property type="entry name" value="LolA"/>
    <property type="match status" value="1"/>
</dbReference>
<proteinExistence type="predicted"/>
<accession>A0A3B1DTZ2</accession>
<dbReference type="AlphaFoldDB" id="A0A3B1DTZ2"/>
<dbReference type="Gene3D" id="2.50.20.10">
    <property type="entry name" value="Lipoprotein localisation LolA/LolB/LppX"/>
    <property type="match status" value="2"/>
</dbReference>
<name>A0A3B1DTZ2_9ZZZZ</name>
<dbReference type="NCBIfam" id="NF000663">
    <property type="entry name" value="PRK00031.2-1"/>
    <property type="match status" value="1"/>
</dbReference>
<dbReference type="EMBL" id="UOYO01000042">
    <property type="protein sequence ID" value="VAY88044.1"/>
    <property type="molecule type" value="Genomic_DNA"/>
</dbReference>
<gene>
    <name evidence="1" type="ORF">MNB_ARC-1_746</name>
</gene>